<keyword evidence="2" id="KW-1003">Cell membrane</keyword>
<feature type="transmembrane region" description="Helical" evidence="6">
    <location>
        <begin position="380"/>
        <end position="396"/>
    </location>
</feature>
<feature type="transmembrane region" description="Helical" evidence="6">
    <location>
        <begin position="496"/>
        <end position="517"/>
    </location>
</feature>
<evidence type="ECO:0000313" key="10">
    <source>
        <dbReference type="EMBL" id="TDU81544.1"/>
    </source>
</evidence>
<dbReference type="InterPro" id="IPR010333">
    <property type="entry name" value="VirJ"/>
</dbReference>
<evidence type="ECO:0000256" key="5">
    <source>
        <dbReference type="ARBA" id="ARBA00023136"/>
    </source>
</evidence>
<dbReference type="Pfam" id="PF09924">
    <property type="entry name" value="LPG_synthase_C"/>
    <property type="match status" value="1"/>
</dbReference>
<dbReference type="InterPro" id="IPR016181">
    <property type="entry name" value="Acyl_CoA_acyltransferase"/>
</dbReference>
<organism evidence="10 11">
    <name type="scientific">Prosthecobacter fusiformis</name>
    <dbReference type="NCBI Taxonomy" id="48464"/>
    <lineage>
        <taxon>Bacteria</taxon>
        <taxon>Pseudomonadati</taxon>
        <taxon>Verrucomicrobiota</taxon>
        <taxon>Verrucomicrobiia</taxon>
        <taxon>Verrucomicrobiales</taxon>
        <taxon>Verrucomicrobiaceae</taxon>
        <taxon>Prosthecobacter</taxon>
    </lineage>
</organism>
<dbReference type="Gene3D" id="3.40.50.1820">
    <property type="entry name" value="alpha/beta hydrolase"/>
    <property type="match status" value="1"/>
</dbReference>
<feature type="transmembrane region" description="Helical" evidence="6">
    <location>
        <begin position="315"/>
        <end position="334"/>
    </location>
</feature>
<reference evidence="10 11" key="1">
    <citation type="submission" date="2019-03" db="EMBL/GenBank/DDBJ databases">
        <title>Genomic Encyclopedia of Archaeal and Bacterial Type Strains, Phase II (KMG-II): from individual species to whole genera.</title>
        <authorList>
            <person name="Goeker M."/>
        </authorList>
    </citation>
    <scope>NUCLEOTIDE SEQUENCE [LARGE SCALE GENOMIC DNA]</scope>
    <source>
        <strain evidence="10 11">ATCC 25309</strain>
    </source>
</reference>
<dbReference type="Proteomes" id="UP000295662">
    <property type="component" value="Unassembled WGS sequence"/>
</dbReference>
<dbReference type="Pfam" id="PF06057">
    <property type="entry name" value="VirJ"/>
    <property type="match status" value="1"/>
</dbReference>
<evidence type="ECO:0000256" key="3">
    <source>
        <dbReference type="ARBA" id="ARBA00022692"/>
    </source>
</evidence>
<keyword evidence="7" id="KW-0732">Signal</keyword>
<feature type="chain" id="PRO_5020868041" evidence="7">
    <location>
        <begin position="40"/>
        <end position="864"/>
    </location>
</feature>
<dbReference type="AlphaFoldDB" id="A0A4R7SRE9"/>
<evidence type="ECO:0000313" key="11">
    <source>
        <dbReference type="Proteomes" id="UP000295662"/>
    </source>
</evidence>
<dbReference type="OrthoDB" id="145485at2"/>
<keyword evidence="11" id="KW-1185">Reference proteome</keyword>
<comment type="subcellular location">
    <subcellularLocation>
        <location evidence="1">Cell membrane</location>
        <topology evidence="1">Multi-pass membrane protein</topology>
    </subcellularLocation>
</comment>
<dbReference type="PANTHER" id="PTHR34697">
    <property type="entry name" value="PHOSPHATIDYLGLYCEROL LYSYLTRANSFERASE"/>
    <property type="match status" value="1"/>
</dbReference>
<dbReference type="InterPro" id="IPR024320">
    <property type="entry name" value="LPG_synthase_C"/>
</dbReference>
<dbReference type="SUPFAM" id="SSF53474">
    <property type="entry name" value="alpha/beta-Hydrolases"/>
    <property type="match status" value="1"/>
</dbReference>
<feature type="domain" description="Bacterial virulence" evidence="8">
    <location>
        <begin position="75"/>
        <end position="153"/>
    </location>
</feature>
<evidence type="ECO:0000256" key="7">
    <source>
        <dbReference type="SAM" id="SignalP"/>
    </source>
</evidence>
<comment type="caution">
    <text evidence="10">The sequence shown here is derived from an EMBL/GenBank/DDBJ whole genome shotgun (WGS) entry which is preliminary data.</text>
</comment>
<dbReference type="InterPro" id="IPR029058">
    <property type="entry name" value="AB_hydrolase_fold"/>
</dbReference>
<feature type="transmembrane region" description="Helical" evidence="6">
    <location>
        <begin position="291"/>
        <end position="308"/>
    </location>
</feature>
<evidence type="ECO:0000259" key="9">
    <source>
        <dbReference type="Pfam" id="PF09924"/>
    </source>
</evidence>
<evidence type="ECO:0000256" key="1">
    <source>
        <dbReference type="ARBA" id="ARBA00004651"/>
    </source>
</evidence>
<gene>
    <name evidence="10" type="ORF">EI77_00854</name>
</gene>
<keyword evidence="3 6" id="KW-0812">Transmembrane</keyword>
<dbReference type="SUPFAM" id="SSF55729">
    <property type="entry name" value="Acyl-CoA N-acyltransferases (Nat)"/>
    <property type="match status" value="1"/>
</dbReference>
<feature type="signal peptide" evidence="7">
    <location>
        <begin position="1"/>
        <end position="39"/>
    </location>
</feature>
<evidence type="ECO:0000256" key="2">
    <source>
        <dbReference type="ARBA" id="ARBA00022475"/>
    </source>
</evidence>
<feature type="domain" description="Phosphatidylglycerol lysyltransferase C-terminal" evidence="9">
    <location>
        <begin position="538"/>
        <end position="836"/>
    </location>
</feature>
<name>A0A4R7SRE9_9BACT</name>
<proteinExistence type="predicted"/>
<keyword evidence="4 6" id="KW-1133">Transmembrane helix</keyword>
<feature type="transmembrane region" description="Helical" evidence="6">
    <location>
        <begin position="430"/>
        <end position="450"/>
    </location>
</feature>
<evidence type="ECO:0000256" key="6">
    <source>
        <dbReference type="SAM" id="Phobius"/>
    </source>
</evidence>
<dbReference type="PANTHER" id="PTHR34697:SF2">
    <property type="entry name" value="PHOSPHATIDYLGLYCEROL LYSYLTRANSFERASE"/>
    <property type="match status" value="1"/>
</dbReference>
<dbReference type="GO" id="GO:0055091">
    <property type="term" value="P:phospholipid homeostasis"/>
    <property type="evidence" value="ECO:0007669"/>
    <property type="project" value="TreeGrafter"/>
</dbReference>
<keyword evidence="5 6" id="KW-0472">Membrane</keyword>
<evidence type="ECO:0000256" key="4">
    <source>
        <dbReference type="ARBA" id="ARBA00022989"/>
    </source>
</evidence>
<protein>
    <submittedName>
        <fullName evidence="10">Lysylphosphatidylglycerol synthetase-like protein (DUF2156 family)</fullName>
    </submittedName>
</protein>
<feature type="transmembrane region" description="Helical" evidence="6">
    <location>
        <begin position="354"/>
        <end position="373"/>
    </location>
</feature>
<dbReference type="GO" id="GO:0016755">
    <property type="term" value="F:aminoacyltransferase activity"/>
    <property type="evidence" value="ECO:0007669"/>
    <property type="project" value="TreeGrafter"/>
</dbReference>
<evidence type="ECO:0000259" key="8">
    <source>
        <dbReference type="Pfam" id="PF06057"/>
    </source>
</evidence>
<dbReference type="GO" id="GO:0005886">
    <property type="term" value="C:plasma membrane"/>
    <property type="evidence" value="ECO:0007669"/>
    <property type="project" value="UniProtKB-SubCell"/>
</dbReference>
<sequence>MIVKNDSWQMTFLPLPPMPPQVLRLIFLLSFSLIISAHAQDADDDGPTPKASVQLTHGMAKIRLYEPDEIPPRAIVIFGSGDGGWSPWEDSVAHWLRGHGAYVVGFDLRAYATKDYDQRTLGLDMAALAAEATRRCEGAEVPIIYSGWSMGAVQAVAAAGGKERPASLAGLLLFSADSRGRYGLREKDELGITPQGPGTFGLSEFNAAMKNLRVAQFHGGADFMASTAWVQSLKSPKALYLVPGANHGFDGPDDSFEEWVARGFNWVLGDNGASSAPPVHDSSLPWGLSPLWPAAALAIVLSLIFIFSRKHSLRILVWAVTIMAWLNLLEAMTVKPPEALDWMDNWLPLGISDNSRILLLFSGIGLLALARGLRRHKHMAWLLAVIMLCVSVIVHLTRAFQWHHALAAMVLLAPLIRWRSTFLARSDAPSLRFAFISVPVLALSLLIYGVTGLRQFSERGEFGEALSWTDCVNGTASAIILQKSNLDTDGSRNVRIFLSNVRGGSLLSALAVVILMLRPVLKKRMPEATAEERDRVARLIDQHGKDPMDSFALLEDKRYFFSQDSSGFIAYALWRKYAVALADPVCAQDMRPALIIEFTTYCARQDWEPLFYCAHVSNRQLYEEAGFVTVKVGEDARLETADFKLEGGKFQNLRTARNKARKNGLTYQWYDARPAPDHGLEAQLQLLSQDWLENKHGGEMTFDLGSFDIPTLRTHGVSIVRNPEGRIEAFATWWPYAQGKGRCLDLMRGRDEVRDVMDFLIVEAIDHFKTLGVEQVSLGNAPLANIDATQEDASLSREERAVKFLFDNFDRFYGYKSLFNFKKKYQPEWQGRYLAYQPRTRLAMVALAVAGVHLPRGFKGLIGS</sequence>
<dbReference type="EMBL" id="SOCA01000001">
    <property type="protein sequence ID" value="TDU81544.1"/>
    <property type="molecule type" value="Genomic_DNA"/>
</dbReference>
<dbReference type="InterPro" id="IPR051211">
    <property type="entry name" value="PG_lysyltransferase"/>
</dbReference>
<accession>A0A4R7SRE9</accession>